<proteinExistence type="predicted"/>
<keyword evidence="2" id="KW-1185">Reference proteome</keyword>
<name>A0ABR6JQR7_9XANT</name>
<sequence>MPREQIQTIHIECVQAVATDAERATGDGETIQAAIASKVRRTGGERDARGIEEPAAIAGNAVRVGDHQLRLGAGDFGVPLQPAARRCDLVEDQRSSTATLQIVVAGNVTAQLGL</sequence>
<comment type="caution">
    <text evidence="1">The sequence shown here is derived from an EMBL/GenBank/DDBJ whole genome shotgun (WGS) entry which is preliminary data.</text>
</comment>
<protein>
    <submittedName>
        <fullName evidence="1">Uncharacterized protein</fullName>
    </submittedName>
</protein>
<dbReference type="Proteomes" id="UP000554726">
    <property type="component" value="Unassembled WGS sequence"/>
</dbReference>
<organism evidence="1 2">
    <name type="scientific">Xanthomonas cannabis</name>
    <dbReference type="NCBI Taxonomy" id="1885674"/>
    <lineage>
        <taxon>Bacteria</taxon>
        <taxon>Pseudomonadati</taxon>
        <taxon>Pseudomonadota</taxon>
        <taxon>Gammaproteobacteria</taxon>
        <taxon>Lysobacterales</taxon>
        <taxon>Lysobacteraceae</taxon>
        <taxon>Xanthomonas</taxon>
    </lineage>
</organism>
<dbReference type="EMBL" id="JACHNS010000010">
    <property type="protein sequence ID" value="MBB4595160.1"/>
    <property type="molecule type" value="Genomic_DNA"/>
</dbReference>
<evidence type="ECO:0000313" key="1">
    <source>
        <dbReference type="EMBL" id="MBB4595160.1"/>
    </source>
</evidence>
<evidence type="ECO:0000313" key="2">
    <source>
        <dbReference type="Proteomes" id="UP000554726"/>
    </source>
</evidence>
<reference evidence="1 2" key="1">
    <citation type="submission" date="2020-08" db="EMBL/GenBank/DDBJ databases">
        <title>Studying the diversity of plant-associated saprophytic bacteria and their role in host health and plant-pathogen interactions.</title>
        <authorList>
            <person name="Potnis N."/>
        </authorList>
    </citation>
    <scope>NUCLEOTIDE SEQUENCE [LARGE SCALE GENOMIC DNA]</scope>
    <source>
        <strain evidence="1 2">F16</strain>
    </source>
</reference>
<gene>
    <name evidence="1" type="ORF">FHR60_003875</name>
</gene>
<accession>A0ABR6JQR7</accession>